<dbReference type="Pfam" id="PF13460">
    <property type="entry name" value="NAD_binding_10"/>
    <property type="match status" value="1"/>
</dbReference>
<evidence type="ECO:0000313" key="2">
    <source>
        <dbReference type="Proteomes" id="UP000204221"/>
    </source>
</evidence>
<dbReference type="EC" id="1.6.5.2" evidence="1"/>
<dbReference type="AlphaFoldDB" id="A0A221W3X0"/>
<proteinExistence type="predicted"/>
<dbReference type="PANTHER" id="PTHR47129">
    <property type="entry name" value="QUINONE OXIDOREDUCTASE 2"/>
    <property type="match status" value="1"/>
</dbReference>
<dbReference type="CDD" id="cd05269">
    <property type="entry name" value="TMR_SDR_a"/>
    <property type="match status" value="1"/>
</dbReference>
<dbReference type="InterPro" id="IPR052718">
    <property type="entry name" value="NmrA-type_oxidoreductase"/>
</dbReference>
<dbReference type="GO" id="GO:0003955">
    <property type="term" value="F:NAD(P)H dehydrogenase (quinone) activity"/>
    <property type="evidence" value="ECO:0007669"/>
    <property type="project" value="UniProtKB-EC"/>
</dbReference>
<dbReference type="RefSeq" id="WP_093941777.1">
    <property type="nucleotide sequence ID" value="NZ_CP022521.1"/>
</dbReference>
<gene>
    <name evidence="1" type="primary">qorB2</name>
    <name evidence="1" type="ORF">AHOG_14060</name>
</gene>
<dbReference type="SUPFAM" id="SSF51735">
    <property type="entry name" value="NAD(P)-binding Rossmann-fold domains"/>
    <property type="match status" value="1"/>
</dbReference>
<name>A0A221W3X0_9PSEU</name>
<evidence type="ECO:0000313" key="1">
    <source>
        <dbReference type="EMBL" id="ASO20454.1"/>
    </source>
</evidence>
<sequence length="294" mass="29911">MTTYAVTGVTGPYGRLAVAALRARGVEPGDIVAIARTPAKAADLADAGVVVRQGDYSRPETLPAALAGVTTLLLVSGSEVGHRVAQHTAVIDAAKAAGVTRVVYTSAPHADATTLALAPEHKATEDVLQASGVDFTILRNGWYLENYTDALGRYLDSGEILGAGGDGRIAAATRADLAAAAAAVLTEAGHENRVYELGGTPFTFAELAATITEVTGTPVVYRDLTVEEFATALRSSGMDADTASFVASLDGSIALGELDTDSGDLQRLIGRPSTSPADAVRLACQGLSTGAAGA</sequence>
<accession>A0A221W3X0</accession>
<dbReference type="InterPro" id="IPR036291">
    <property type="entry name" value="NAD(P)-bd_dom_sf"/>
</dbReference>
<keyword evidence="1" id="KW-0560">Oxidoreductase</keyword>
<keyword evidence="2" id="KW-1185">Reference proteome</keyword>
<dbReference type="Proteomes" id="UP000204221">
    <property type="component" value="Chromosome"/>
</dbReference>
<dbReference type="Gene3D" id="3.90.25.10">
    <property type="entry name" value="UDP-galactose 4-epimerase, domain 1"/>
    <property type="match status" value="1"/>
</dbReference>
<reference evidence="1 2" key="1">
    <citation type="submission" date="2017-07" db="EMBL/GenBank/DDBJ databases">
        <title>Complete genome sequence of Actinoalloteichus hoggarensis DSM 45943, type strain of Actinoalloteichus hoggarensis.</title>
        <authorList>
            <person name="Ruckert C."/>
            <person name="Nouioui I."/>
            <person name="Willmese J."/>
            <person name="van Wezel G."/>
            <person name="Klenk H.-P."/>
            <person name="Kalinowski J."/>
            <person name="Zotchev S.B."/>
        </authorList>
    </citation>
    <scope>NUCLEOTIDE SEQUENCE [LARGE SCALE GENOMIC DNA]</scope>
    <source>
        <strain evidence="1 2">DSM 45943</strain>
    </source>
</reference>
<dbReference type="KEGG" id="ahg:AHOG_14060"/>
<dbReference type="InterPro" id="IPR016040">
    <property type="entry name" value="NAD(P)-bd_dom"/>
</dbReference>
<dbReference type="PANTHER" id="PTHR47129:SF1">
    <property type="entry name" value="NMRA-LIKE DOMAIN-CONTAINING PROTEIN"/>
    <property type="match status" value="1"/>
</dbReference>
<protein>
    <submittedName>
        <fullName evidence="1">Quinone oxidoreductase 2</fullName>
        <ecNumber evidence="1">1.6.5.2</ecNumber>
    </submittedName>
</protein>
<dbReference type="OrthoDB" id="5510591at2"/>
<organism evidence="1 2">
    <name type="scientific">Actinoalloteichus hoggarensis</name>
    <dbReference type="NCBI Taxonomy" id="1470176"/>
    <lineage>
        <taxon>Bacteria</taxon>
        <taxon>Bacillati</taxon>
        <taxon>Actinomycetota</taxon>
        <taxon>Actinomycetes</taxon>
        <taxon>Pseudonocardiales</taxon>
        <taxon>Pseudonocardiaceae</taxon>
        <taxon>Actinoalloteichus</taxon>
    </lineage>
</organism>
<dbReference type="EMBL" id="CP022521">
    <property type="protein sequence ID" value="ASO20454.1"/>
    <property type="molecule type" value="Genomic_DNA"/>
</dbReference>
<dbReference type="Gene3D" id="3.40.50.720">
    <property type="entry name" value="NAD(P)-binding Rossmann-like Domain"/>
    <property type="match status" value="1"/>
</dbReference>